<dbReference type="EMBL" id="JANPWB010000003">
    <property type="protein sequence ID" value="KAJ1199050.1"/>
    <property type="molecule type" value="Genomic_DNA"/>
</dbReference>
<feature type="compositionally biased region" description="Basic and acidic residues" evidence="1">
    <location>
        <begin position="87"/>
        <end position="98"/>
    </location>
</feature>
<evidence type="ECO:0000256" key="1">
    <source>
        <dbReference type="SAM" id="MobiDB-lite"/>
    </source>
</evidence>
<proteinExistence type="predicted"/>
<name>A0AAV7VFQ4_PLEWA</name>
<dbReference type="AlphaFoldDB" id="A0AAV7VFQ4"/>
<sequence length="147" mass="16591">METDLSNLKSYTVRELKGFCKLSELKEIGTSKSLPGLGGGPPIVNSSTRRMTILQKRRGGVVDEENNLLTMAQRQREEPQEWGPLLDPERTAPDVPPEKLEIRRSKREFQLQLVKLKLRAAKEEAAEKREAAKEDASALRALGKRRV</sequence>
<gene>
    <name evidence="2" type="ORF">NDU88_002888</name>
</gene>
<reference evidence="2" key="1">
    <citation type="journal article" date="2022" name="bioRxiv">
        <title>Sequencing and chromosome-scale assembly of the giantPleurodeles waltlgenome.</title>
        <authorList>
            <person name="Brown T."/>
            <person name="Elewa A."/>
            <person name="Iarovenko S."/>
            <person name="Subramanian E."/>
            <person name="Araus A.J."/>
            <person name="Petzold A."/>
            <person name="Susuki M."/>
            <person name="Suzuki K.-i.T."/>
            <person name="Hayashi T."/>
            <person name="Toyoda A."/>
            <person name="Oliveira C."/>
            <person name="Osipova E."/>
            <person name="Leigh N.D."/>
            <person name="Simon A."/>
            <person name="Yun M.H."/>
        </authorList>
    </citation>
    <scope>NUCLEOTIDE SEQUENCE</scope>
    <source>
        <strain evidence="2">20211129_DDA</strain>
        <tissue evidence="2">Liver</tissue>
    </source>
</reference>
<comment type="caution">
    <text evidence="2">The sequence shown here is derived from an EMBL/GenBank/DDBJ whole genome shotgun (WGS) entry which is preliminary data.</text>
</comment>
<dbReference type="Proteomes" id="UP001066276">
    <property type="component" value="Chromosome 2_1"/>
</dbReference>
<keyword evidence="3" id="KW-1185">Reference proteome</keyword>
<protein>
    <submittedName>
        <fullName evidence="2">Uncharacterized protein</fullName>
    </submittedName>
</protein>
<accession>A0AAV7VFQ4</accession>
<feature type="region of interest" description="Disordered" evidence="1">
    <location>
        <begin position="125"/>
        <end position="147"/>
    </location>
</feature>
<feature type="compositionally biased region" description="Basic and acidic residues" evidence="1">
    <location>
        <begin position="125"/>
        <end position="137"/>
    </location>
</feature>
<evidence type="ECO:0000313" key="2">
    <source>
        <dbReference type="EMBL" id="KAJ1199050.1"/>
    </source>
</evidence>
<evidence type="ECO:0000313" key="3">
    <source>
        <dbReference type="Proteomes" id="UP001066276"/>
    </source>
</evidence>
<organism evidence="2 3">
    <name type="scientific">Pleurodeles waltl</name>
    <name type="common">Iberian ribbed newt</name>
    <dbReference type="NCBI Taxonomy" id="8319"/>
    <lineage>
        <taxon>Eukaryota</taxon>
        <taxon>Metazoa</taxon>
        <taxon>Chordata</taxon>
        <taxon>Craniata</taxon>
        <taxon>Vertebrata</taxon>
        <taxon>Euteleostomi</taxon>
        <taxon>Amphibia</taxon>
        <taxon>Batrachia</taxon>
        <taxon>Caudata</taxon>
        <taxon>Salamandroidea</taxon>
        <taxon>Salamandridae</taxon>
        <taxon>Pleurodelinae</taxon>
        <taxon>Pleurodeles</taxon>
    </lineage>
</organism>
<feature type="region of interest" description="Disordered" evidence="1">
    <location>
        <begin position="74"/>
        <end position="98"/>
    </location>
</feature>